<protein>
    <submittedName>
        <fullName evidence="2">Uncharacterized protein</fullName>
    </submittedName>
</protein>
<keyword evidence="1" id="KW-0732">Signal</keyword>
<name>A0AAV2FTG3_9ROSI</name>
<feature type="signal peptide" evidence="1">
    <location>
        <begin position="1"/>
        <end position="20"/>
    </location>
</feature>
<accession>A0AAV2FTG3</accession>
<dbReference type="AlphaFoldDB" id="A0AAV2FTG3"/>
<proteinExistence type="predicted"/>
<reference evidence="2 3" key="1">
    <citation type="submission" date="2024-04" db="EMBL/GenBank/DDBJ databases">
        <authorList>
            <person name="Fracassetti M."/>
        </authorList>
    </citation>
    <scope>NUCLEOTIDE SEQUENCE [LARGE SCALE GENOMIC DNA]</scope>
</reference>
<keyword evidence="3" id="KW-1185">Reference proteome</keyword>
<feature type="chain" id="PRO_5043438578" evidence="1">
    <location>
        <begin position="21"/>
        <end position="137"/>
    </location>
</feature>
<evidence type="ECO:0000313" key="3">
    <source>
        <dbReference type="Proteomes" id="UP001497516"/>
    </source>
</evidence>
<dbReference type="EMBL" id="OZ034820">
    <property type="protein sequence ID" value="CAL1401242.1"/>
    <property type="molecule type" value="Genomic_DNA"/>
</dbReference>
<evidence type="ECO:0000313" key="2">
    <source>
        <dbReference type="EMBL" id="CAL1401242.1"/>
    </source>
</evidence>
<evidence type="ECO:0000256" key="1">
    <source>
        <dbReference type="SAM" id="SignalP"/>
    </source>
</evidence>
<dbReference type="Proteomes" id="UP001497516">
    <property type="component" value="Chromosome 7"/>
</dbReference>
<gene>
    <name evidence="2" type="ORF">LTRI10_LOCUS41310</name>
</gene>
<sequence>MNRGQSWNLRLHSSAALAAATPVSVVPPTLTCFSTSPSPFKRLVHSRFRAWICRQRARPIPLPDNLYRKLLPFSADFSGISSERLFQQNDPLHCCIDGRIGMTFNRDAGGVWGWGWSGRREGGTPVVGWEKGETAAR</sequence>
<organism evidence="2 3">
    <name type="scientific">Linum trigynum</name>
    <dbReference type="NCBI Taxonomy" id="586398"/>
    <lineage>
        <taxon>Eukaryota</taxon>
        <taxon>Viridiplantae</taxon>
        <taxon>Streptophyta</taxon>
        <taxon>Embryophyta</taxon>
        <taxon>Tracheophyta</taxon>
        <taxon>Spermatophyta</taxon>
        <taxon>Magnoliopsida</taxon>
        <taxon>eudicotyledons</taxon>
        <taxon>Gunneridae</taxon>
        <taxon>Pentapetalae</taxon>
        <taxon>rosids</taxon>
        <taxon>fabids</taxon>
        <taxon>Malpighiales</taxon>
        <taxon>Linaceae</taxon>
        <taxon>Linum</taxon>
    </lineage>
</organism>